<dbReference type="PANTHER" id="PTHR47245">
    <property type="entry name" value="PEPTIDYLPROLYL ISOMERASE"/>
    <property type="match status" value="1"/>
</dbReference>
<keyword evidence="1" id="KW-0812">Transmembrane</keyword>
<feature type="transmembrane region" description="Helical" evidence="1">
    <location>
        <begin position="24"/>
        <end position="43"/>
    </location>
</feature>
<evidence type="ECO:0000256" key="1">
    <source>
        <dbReference type="SAM" id="Phobius"/>
    </source>
</evidence>
<dbReference type="SUPFAM" id="SSF109998">
    <property type="entry name" value="Triger factor/SurA peptide-binding domain-like"/>
    <property type="match status" value="1"/>
</dbReference>
<name>A0A1F4V4M4_UNCKA</name>
<keyword evidence="1" id="KW-0472">Membrane</keyword>
<gene>
    <name evidence="2" type="ORF">A2709_02035</name>
</gene>
<dbReference type="AlphaFoldDB" id="A0A1F4V4M4"/>
<reference evidence="2 3" key="1">
    <citation type="journal article" date="2016" name="Nat. Commun.">
        <title>Thousands of microbial genomes shed light on interconnected biogeochemical processes in an aquifer system.</title>
        <authorList>
            <person name="Anantharaman K."/>
            <person name="Brown C.T."/>
            <person name="Hug L.A."/>
            <person name="Sharon I."/>
            <person name="Castelle C.J."/>
            <person name="Probst A.J."/>
            <person name="Thomas B.C."/>
            <person name="Singh A."/>
            <person name="Wilkins M.J."/>
            <person name="Karaoz U."/>
            <person name="Brodie E.L."/>
            <person name="Williams K.H."/>
            <person name="Hubbard S.S."/>
            <person name="Banfield J.F."/>
        </authorList>
    </citation>
    <scope>NUCLEOTIDE SEQUENCE [LARGE SCALE GENOMIC DNA]</scope>
</reference>
<dbReference type="Gene3D" id="1.10.4030.10">
    <property type="entry name" value="Porin chaperone SurA, peptide-binding domain"/>
    <property type="match status" value="1"/>
</dbReference>
<evidence type="ECO:0000313" key="3">
    <source>
        <dbReference type="Proteomes" id="UP000176853"/>
    </source>
</evidence>
<evidence type="ECO:0008006" key="4">
    <source>
        <dbReference type="Google" id="ProtNLM"/>
    </source>
</evidence>
<dbReference type="InterPro" id="IPR050245">
    <property type="entry name" value="PrsA_foldase"/>
</dbReference>
<keyword evidence="1" id="KW-1133">Transmembrane helix</keyword>
<dbReference type="InterPro" id="IPR027304">
    <property type="entry name" value="Trigger_fact/SurA_dom_sf"/>
</dbReference>
<sequence length="227" mass="24911">MNLPTFIKLPKISLPIPASVKQKLPTLIFILLIPLGVLVGYFFSNIKAFMAGGYKNLLTPVDKIMYVAKVDGVGIPRGEWDKMLKTRYGKTAAKDLIDVYIVRNELKKAGITVSDAEIDAEMGNIEKQLGGQSLESILSQQGRTLADFRSDMYLQVGVNKMFGPKVTVTDEEVAQYVTTLGDSITGATPEEKNASARKTLTDQKIGNEVGAWFSSLQATVKVENYLD</sequence>
<organism evidence="2 3">
    <name type="scientific">candidate division WWE3 bacterium RIFCSPHIGHO2_01_FULL_43_9</name>
    <dbReference type="NCBI Taxonomy" id="1802618"/>
    <lineage>
        <taxon>Bacteria</taxon>
        <taxon>Katanobacteria</taxon>
    </lineage>
</organism>
<comment type="caution">
    <text evidence="2">The sequence shown here is derived from an EMBL/GenBank/DDBJ whole genome shotgun (WGS) entry which is preliminary data.</text>
</comment>
<dbReference type="Proteomes" id="UP000176853">
    <property type="component" value="Unassembled WGS sequence"/>
</dbReference>
<dbReference type="PANTHER" id="PTHR47245:SF2">
    <property type="entry name" value="PEPTIDYL-PROLYL CIS-TRANS ISOMERASE HP_0175-RELATED"/>
    <property type="match status" value="1"/>
</dbReference>
<accession>A0A1F4V4M4</accession>
<protein>
    <recommendedName>
        <fullName evidence="4">PpiC domain-containing protein</fullName>
    </recommendedName>
</protein>
<dbReference type="EMBL" id="MEVB01000025">
    <property type="protein sequence ID" value="OGC52104.1"/>
    <property type="molecule type" value="Genomic_DNA"/>
</dbReference>
<evidence type="ECO:0000313" key="2">
    <source>
        <dbReference type="EMBL" id="OGC52104.1"/>
    </source>
</evidence>
<proteinExistence type="predicted"/>